<dbReference type="GO" id="GO:0006508">
    <property type="term" value="P:proteolysis"/>
    <property type="evidence" value="ECO:0007669"/>
    <property type="project" value="UniProtKB-KW"/>
</dbReference>
<evidence type="ECO:0000313" key="12">
    <source>
        <dbReference type="EMBL" id="SCQ21783.1"/>
    </source>
</evidence>
<feature type="signal peptide" evidence="9">
    <location>
        <begin position="1"/>
        <end position="18"/>
    </location>
</feature>
<dbReference type="OrthoDB" id="9811314at2"/>
<dbReference type="PANTHER" id="PTHR43690">
    <property type="entry name" value="NARDILYSIN"/>
    <property type="match status" value="1"/>
</dbReference>
<dbReference type="SUPFAM" id="SSF63411">
    <property type="entry name" value="LuxS/MPP-like metallohydrolase"/>
    <property type="match status" value="4"/>
</dbReference>
<feature type="domain" description="Peptidase M16 C-terminal" evidence="11">
    <location>
        <begin position="696"/>
        <end position="874"/>
    </location>
</feature>
<evidence type="ECO:0000259" key="10">
    <source>
        <dbReference type="Pfam" id="PF00675"/>
    </source>
</evidence>
<dbReference type="InterPro" id="IPR007863">
    <property type="entry name" value="Peptidase_M16_C"/>
</dbReference>
<feature type="domain" description="Peptidase M16 N-terminal" evidence="10">
    <location>
        <begin position="51"/>
        <end position="187"/>
    </location>
</feature>
<keyword evidence="5 12" id="KW-0378">Hydrolase</keyword>
<protein>
    <submittedName>
        <fullName evidence="12">Protease 3</fullName>
        <ecNumber evidence="12">3.4.24.55</ecNumber>
    </submittedName>
</protein>
<reference evidence="12 13" key="1">
    <citation type="submission" date="2016-09" db="EMBL/GenBank/DDBJ databases">
        <authorList>
            <person name="Capua I."/>
            <person name="De Benedictis P."/>
            <person name="Joannis T."/>
            <person name="Lombin L.H."/>
            <person name="Cattoli G."/>
        </authorList>
    </citation>
    <scope>NUCLEOTIDE SEQUENCE [LARGE SCALE GENOMIC DNA]</scope>
    <source>
        <strain evidence="12 13">UB20</strain>
    </source>
</reference>
<comment type="cofactor">
    <cofactor evidence="1">
        <name>Zn(2+)</name>
        <dbReference type="ChEBI" id="CHEBI:29105"/>
    </cofactor>
</comment>
<evidence type="ECO:0000256" key="6">
    <source>
        <dbReference type="ARBA" id="ARBA00022833"/>
    </source>
</evidence>
<dbReference type="AlphaFoldDB" id="A0A1D3UNZ5"/>
<sequence precursor="true">MKAHFKHMMLLLAFFASATTLRAQQMPPIPVDKEVRVGRLENGLTYYIRANKRPENRANFYIVQRVGSILEEENQRGLAHFLEHMAFNGSKNFPAGDDGKNMISYLETIGVKFGANLNAYTSMDETVYNINDVPTTTAGAVDSCLLILYDWSNTLLLREKEIDKERKVIHEEWRTRRNASQRMIDSIAPAIFKDSKYAHRMPIGLMSVVDHFEPQALRDYYHKWYRPDLQGIIVVGDIDAEEIEQKVKNLFGSIPKPENPAERVYEQIPDNDEPIVAIATDKELPNNNVMIAFKRKIIPADRKTTMDYLVFRFATQMISRMLSDRLQEMLQQENPPFAFATVMDGSFYGVHANDALQLIGVARPKEAEITIATLLRETKRAHDFGFTEGEYERAKANYLSGMEKLYNEREKQLNGFYVQKYIQHFLKNEPIPSIEDEYNTMSRMIVPNIPVEAINQIMQQIITDKNRVVVLMGNENERATYPSLDRIREIIQEVDREKLEAYTDNTVQEPLLAQLPPKGSITNETTDVERGVTVWTLSNGAKVAVRETDFKQDEILMSGFAFGGTSVIGNEHLAEIKLMDDVVPEGGLGNFSATNLKKALSGKHAGVSTNVDQYNQNVNGTSNVKDLETMMQLLYLRFTAIRKDETAYKSIVGRLKGLLPMLTSNPDFVFGDSLTSTIYMNDPRMSIPTVEEIESCNYDNLLELYRARFANAADYTFSFVGNVSPAQLKPLVEQYIASLPGTTATAMYDKNRTPERKGIYNNHFMRKLETPKATTAIVYSGDMVYSPENIICLSALSQLFQMEFTDKIREEKGGTYGVRVQSDARKIPSEGFSLQFRFDTDPARRTELVNAINDVTQRLRTEGPDAQMLQKVKEYMLKQHADNLKENRYALRNLQEYLIHGIDREKNYVKHVNNLSIASLQQFTDELLKQNNRIEVSMSSQE</sequence>
<dbReference type="PROSITE" id="PS00143">
    <property type="entry name" value="INSULINASE"/>
    <property type="match status" value="1"/>
</dbReference>
<feature type="domain" description="Peptidase M16 C-terminal" evidence="11">
    <location>
        <begin position="212"/>
        <end position="397"/>
    </location>
</feature>
<dbReference type="EMBL" id="FMMM01000054">
    <property type="protein sequence ID" value="SCQ21783.1"/>
    <property type="molecule type" value="Genomic_DNA"/>
</dbReference>
<evidence type="ECO:0000256" key="1">
    <source>
        <dbReference type="ARBA" id="ARBA00001947"/>
    </source>
</evidence>
<dbReference type="EC" id="3.4.24.55" evidence="12"/>
<dbReference type="GO" id="GO:0046872">
    <property type="term" value="F:metal ion binding"/>
    <property type="evidence" value="ECO:0007669"/>
    <property type="project" value="UniProtKB-KW"/>
</dbReference>
<comment type="similarity">
    <text evidence="2 8">Belongs to the peptidase M16 family.</text>
</comment>
<keyword evidence="6" id="KW-0862">Zinc</keyword>
<dbReference type="InterPro" id="IPR011249">
    <property type="entry name" value="Metalloenz_LuxS/M16"/>
</dbReference>
<evidence type="ECO:0000256" key="4">
    <source>
        <dbReference type="ARBA" id="ARBA00022723"/>
    </source>
</evidence>
<evidence type="ECO:0000256" key="3">
    <source>
        <dbReference type="ARBA" id="ARBA00022670"/>
    </source>
</evidence>
<dbReference type="Pfam" id="PF05193">
    <property type="entry name" value="Peptidase_M16_C"/>
    <property type="match status" value="2"/>
</dbReference>
<keyword evidence="7" id="KW-0482">Metalloprotease</keyword>
<organism evidence="12 13">
    <name type="scientific">Tannerella forsythia</name>
    <name type="common">Bacteroides forsythus</name>
    <dbReference type="NCBI Taxonomy" id="28112"/>
    <lineage>
        <taxon>Bacteria</taxon>
        <taxon>Pseudomonadati</taxon>
        <taxon>Bacteroidota</taxon>
        <taxon>Bacteroidia</taxon>
        <taxon>Bacteroidales</taxon>
        <taxon>Tannerellaceae</taxon>
        <taxon>Tannerella</taxon>
    </lineage>
</organism>
<evidence type="ECO:0000256" key="7">
    <source>
        <dbReference type="ARBA" id="ARBA00023049"/>
    </source>
</evidence>
<evidence type="ECO:0000256" key="5">
    <source>
        <dbReference type="ARBA" id="ARBA00022801"/>
    </source>
</evidence>
<proteinExistence type="inferred from homology"/>
<keyword evidence="4" id="KW-0479">Metal-binding</keyword>
<name>A0A1D3UNZ5_TANFO</name>
<evidence type="ECO:0000259" key="11">
    <source>
        <dbReference type="Pfam" id="PF05193"/>
    </source>
</evidence>
<dbReference type="InterPro" id="IPR001431">
    <property type="entry name" value="Pept_M16_Zn_BS"/>
</dbReference>
<dbReference type="Gene3D" id="3.30.830.10">
    <property type="entry name" value="Metalloenzyme, LuxS/M16 peptidase-like"/>
    <property type="match status" value="4"/>
</dbReference>
<dbReference type="Pfam" id="PF00675">
    <property type="entry name" value="Peptidase_M16"/>
    <property type="match status" value="1"/>
</dbReference>
<evidence type="ECO:0000313" key="13">
    <source>
        <dbReference type="Proteomes" id="UP000182057"/>
    </source>
</evidence>
<feature type="chain" id="PRO_5010303215" evidence="9">
    <location>
        <begin position="19"/>
        <end position="942"/>
    </location>
</feature>
<gene>
    <name evidence="12" type="primary">ptrA</name>
    <name evidence="12" type="ORF">TFUB20_01502</name>
</gene>
<keyword evidence="9" id="KW-0732">Signal</keyword>
<dbReference type="InterPro" id="IPR050626">
    <property type="entry name" value="Peptidase_M16"/>
</dbReference>
<accession>A0A1D3UNZ5</accession>
<dbReference type="PANTHER" id="PTHR43690:SF17">
    <property type="entry name" value="PROTEIN YHJJ"/>
    <property type="match status" value="1"/>
</dbReference>
<evidence type="ECO:0000256" key="8">
    <source>
        <dbReference type="RuleBase" id="RU004447"/>
    </source>
</evidence>
<dbReference type="InterPro" id="IPR011765">
    <property type="entry name" value="Pept_M16_N"/>
</dbReference>
<dbReference type="OMA" id="DVINEWM"/>
<dbReference type="GO" id="GO:0004222">
    <property type="term" value="F:metalloendopeptidase activity"/>
    <property type="evidence" value="ECO:0007669"/>
    <property type="project" value="UniProtKB-EC"/>
</dbReference>
<evidence type="ECO:0000256" key="2">
    <source>
        <dbReference type="ARBA" id="ARBA00007261"/>
    </source>
</evidence>
<dbReference type="RefSeq" id="WP_014225081.1">
    <property type="nucleotide sequence ID" value="NZ_CAJPTF010000062.1"/>
</dbReference>
<dbReference type="Proteomes" id="UP000182057">
    <property type="component" value="Unassembled WGS sequence"/>
</dbReference>
<keyword evidence="3 12" id="KW-0645">Protease</keyword>
<dbReference type="GeneID" id="34758889"/>
<evidence type="ECO:0000256" key="9">
    <source>
        <dbReference type="SAM" id="SignalP"/>
    </source>
</evidence>